<evidence type="ECO:0000259" key="1">
    <source>
        <dbReference type="Pfam" id="PF12146"/>
    </source>
</evidence>
<dbReference type="EMBL" id="JPOS01000083">
    <property type="protein sequence ID" value="KGE85900.1"/>
    <property type="molecule type" value="Genomic_DNA"/>
</dbReference>
<dbReference type="STRING" id="1524460.IX84_25160"/>
<dbReference type="PANTHER" id="PTHR43689">
    <property type="entry name" value="HYDROLASE"/>
    <property type="match status" value="1"/>
</dbReference>
<protein>
    <recommendedName>
        <fullName evidence="1">Serine aminopeptidase S33 domain-containing protein</fullName>
    </recommendedName>
</protein>
<dbReference type="Proteomes" id="UP000029736">
    <property type="component" value="Unassembled WGS sequence"/>
</dbReference>
<dbReference type="SUPFAM" id="SSF53474">
    <property type="entry name" value="alpha/beta-Hydrolases"/>
    <property type="match status" value="1"/>
</dbReference>
<name>A0A098S1B4_9BACT</name>
<dbReference type="InterPro" id="IPR029058">
    <property type="entry name" value="AB_hydrolase_fold"/>
</dbReference>
<dbReference type="PANTHER" id="PTHR43689:SF8">
    <property type="entry name" value="ALPHA_BETA-HYDROLASES SUPERFAMILY PROTEIN"/>
    <property type="match status" value="1"/>
</dbReference>
<reference evidence="2 3" key="1">
    <citation type="journal article" date="2014" name="Int. J. Syst. Evol. Microbiol.">
        <title>Phaeodactylibacter xiamenensis gen. nov., sp. nov., a member of the family Saprospiraceae isolated from the marine alga Phaeodactylum tricornutum.</title>
        <authorList>
            <person name="Chen Z.Jr."/>
            <person name="Lei X."/>
            <person name="Lai Q."/>
            <person name="Li Y."/>
            <person name="Zhang B."/>
            <person name="Zhang J."/>
            <person name="Zhang H."/>
            <person name="Yang L."/>
            <person name="Zheng W."/>
            <person name="Tian Y."/>
            <person name="Yu Z."/>
            <person name="Xu H.Jr."/>
            <person name="Zheng T."/>
        </authorList>
    </citation>
    <scope>NUCLEOTIDE SEQUENCE [LARGE SCALE GENOMIC DNA]</scope>
    <source>
        <strain evidence="2 3">KD52</strain>
    </source>
</reference>
<dbReference type="InterPro" id="IPR022742">
    <property type="entry name" value="Hydrolase_4"/>
</dbReference>
<keyword evidence="3" id="KW-1185">Reference proteome</keyword>
<proteinExistence type="predicted"/>
<dbReference type="Gene3D" id="3.40.50.1820">
    <property type="entry name" value="alpha/beta hydrolase"/>
    <property type="match status" value="1"/>
</dbReference>
<accession>A0A098S1B4</accession>
<sequence>MKTTSTSLSTHQLLPATESGSAPVINETQLMAARFFPPYIHRVGQVINTVHQVHSKAGCRLTMGALSVAVRRPVRAADRAFYESGQRQEHRCGKHRFYTYTFGQGPAVLLLHGWCSNGARWAPYVQELCRAGYQAVVMDAPSHGQSPGRFLSVPDYIRCAGQLIRSRAHWHAVLAHSMGSLAGVISASEQAREVRIGKFVLMSTFSNCDALMSKFARCLGVSETVLSDTRAWIPKYTGKPLSYFCLIEHLQQLGPPNTLLVADEKDIVVPHQETKAILNALPHVKPIITSGLGHNLRCDTVRRQVLNFITP</sequence>
<dbReference type="Pfam" id="PF12146">
    <property type="entry name" value="Hydrolase_4"/>
    <property type="match status" value="1"/>
</dbReference>
<dbReference type="AlphaFoldDB" id="A0A098S1B4"/>
<dbReference type="RefSeq" id="WP_044226860.1">
    <property type="nucleotide sequence ID" value="NZ_JBKAGJ010000022.1"/>
</dbReference>
<gene>
    <name evidence="2" type="ORF">IX84_25160</name>
</gene>
<organism evidence="2 3">
    <name type="scientific">Phaeodactylibacter xiamenensis</name>
    <dbReference type="NCBI Taxonomy" id="1524460"/>
    <lineage>
        <taxon>Bacteria</taxon>
        <taxon>Pseudomonadati</taxon>
        <taxon>Bacteroidota</taxon>
        <taxon>Saprospiria</taxon>
        <taxon>Saprospirales</taxon>
        <taxon>Haliscomenobacteraceae</taxon>
        <taxon>Phaeodactylibacter</taxon>
    </lineage>
</organism>
<feature type="domain" description="Serine aminopeptidase S33" evidence="1">
    <location>
        <begin position="107"/>
        <end position="218"/>
    </location>
</feature>
<evidence type="ECO:0000313" key="2">
    <source>
        <dbReference type="EMBL" id="KGE85900.1"/>
    </source>
</evidence>
<evidence type="ECO:0000313" key="3">
    <source>
        <dbReference type="Proteomes" id="UP000029736"/>
    </source>
</evidence>
<dbReference type="OrthoDB" id="9785847at2"/>
<comment type="caution">
    <text evidence="2">The sequence shown here is derived from an EMBL/GenBank/DDBJ whole genome shotgun (WGS) entry which is preliminary data.</text>
</comment>